<evidence type="ECO:0000256" key="1">
    <source>
        <dbReference type="ARBA" id="ARBA00022741"/>
    </source>
</evidence>
<accession>A0AAE1Z5N7</accession>
<dbReference type="GO" id="GO:0004594">
    <property type="term" value="F:pantothenate kinase activity"/>
    <property type="evidence" value="ECO:0007669"/>
    <property type="project" value="TreeGrafter"/>
</dbReference>
<dbReference type="GO" id="GO:0015937">
    <property type="term" value="P:coenzyme A biosynthetic process"/>
    <property type="evidence" value="ECO:0007669"/>
    <property type="project" value="UniProtKB-KW"/>
</dbReference>
<evidence type="ECO:0000313" key="5">
    <source>
        <dbReference type="Proteomes" id="UP001292079"/>
    </source>
</evidence>
<dbReference type="EMBL" id="JALJAT010000010">
    <property type="protein sequence ID" value="KAK4467580.1"/>
    <property type="molecule type" value="Genomic_DNA"/>
</dbReference>
<dbReference type="Proteomes" id="UP001292079">
    <property type="component" value="Unassembled WGS sequence"/>
</dbReference>
<dbReference type="SUPFAM" id="SSF53067">
    <property type="entry name" value="Actin-like ATPase domain"/>
    <property type="match status" value="1"/>
</dbReference>
<dbReference type="AlphaFoldDB" id="A0AAE1Z5N7"/>
<proteinExistence type="predicted"/>
<dbReference type="InterPro" id="IPR004567">
    <property type="entry name" value="Type_II_PanK"/>
</dbReference>
<reference evidence="4" key="2">
    <citation type="journal article" date="2023" name="Infect Dis Poverty">
        <title>Chromosome-scale genome of the human blood fluke Schistosoma mekongi and its implications for public health.</title>
        <authorList>
            <person name="Zhou M."/>
            <person name="Xu L."/>
            <person name="Xu D."/>
            <person name="Chen W."/>
            <person name="Khan J."/>
            <person name="Hu Y."/>
            <person name="Huang H."/>
            <person name="Wei H."/>
            <person name="Zhang Y."/>
            <person name="Chusongsang P."/>
            <person name="Tanasarnprasert K."/>
            <person name="Hu X."/>
            <person name="Limpanont Y."/>
            <person name="Lv Z."/>
        </authorList>
    </citation>
    <scope>NUCLEOTIDE SEQUENCE</scope>
    <source>
        <strain evidence="4">LV_2022a</strain>
    </source>
</reference>
<sequence>MVDSGDHRHFDMLLRDIYGGAYDAPGLSGDVIASSFGLAARHPEQPRGLADMVKSLSVTARPWLADDYDIWIDRISVSESPYRCVLIFCNNSGADIILGVLPFAMEFLRHGSKVIMDSEILFYDLS</sequence>
<keyword evidence="2" id="KW-0067">ATP-binding</keyword>
<dbReference type="InterPro" id="IPR043129">
    <property type="entry name" value="ATPase_NBD"/>
</dbReference>
<evidence type="ECO:0000256" key="2">
    <source>
        <dbReference type="ARBA" id="ARBA00022840"/>
    </source>
</evidence>
<protein>
    <submittedName>
        <fullName evidence="4">Uncharacterized protein</fullName>
    </submittedName>
</protein>
<keyword evidence="5" id="KW-1185">Reference proteome</keyword>
<gene>
    <name evidence="4" type="ORF">MN116_008818</name>
</gene>
<evidence type="ECO:0000256" key="3">
    <source>
        <dbReference type="ARBA" id="ARBA00022993"/>
    </source>
</evidence>
<dbReference type="SUPFAM" id="SSF111321">
    <property type="entry name" value="AF1104-like"/>
    <property type="match status" value="1"/>
</dbReference>
<evidence type="ECO:0000313" key="4">
    <source>
        <dbReference type="EMBL" id="KAK4467580.1"/>
    </source>
</evidence>
<keyword evidence="3" id="KW-0173">Coenzyme A biosynthesis</keyword>
<keyword evidence="1" id="KW-0547">Nucleotide-binding</keyword>
<organism evidence="4 5">
    <name type="scientific">Schistosoma mekongi</name>
    <name type="common">Parasitic worm</name>
    <dbReference type="NCBI Taxonomy" id="38744"/>
    <lineage>
        <taxon>Eukaryota</taxon>
        <taxon>Metazoa</taxon>
        <taxon>Spiralia</taxon>
        <taxon>Lophotrochozoa</taxon>
        <taxon>Platyhelminthes</taxon>
        <taxon>Trematoda</taxon>
        <taxon>Digenea</taxon>
        <taxon>Strigeidida</taxon>
        <taxon>Schistosomatoidea</taxon>
        <taxon>Schistosomatidae</taxon>
        <taxon>Schistosoma</taxon>
    </lineage>
</organism>
<dbReference type="PANTHER" id="PTHR12280">
    <property type="entry name" value="PANTOTHENATE KINASE"/>
    <property type="match status" value="1"/>
</dbReference>
<name>A0AAE1Z5N7_SCHME</name>
<reference evidence="4" key="1">
    <citation type="submission" date="2022-04" db="EMBL/GenBank/DDBJ databases">
        <authorList>
            <person name="Xu L."/>
            <person name="Lv Z."/>
        </authorList>
    </citation>
    <scope>NUCLEOTIDE SEQUENCE</scope>
    <source>
        <strain evidence="4">LV_2022a</strain>
    </source>
</reference>
<dbReference type="PANTHER" id="PTHR12280:SF20">
    <property type="entry name" value="4'-PHOSPHOPANTETHEINE PHOSPHATASE"/>
    <property type="match status" value="1"/>
</dbReference>
<dbReference type="Pfam" id="PF03630">
    <property type="entry name" value="Fumble"/>
    <property type="match status" value="1"/>
</dbReference>
<dbReference type="GO" id="GO:0005524">
    <property type="term" value="F:ATP binding"/>
    <property type="evidence" value="ECO:0007669"/>
    <property type="project" value="UniProtKB-KW"/>
</dbReference>
<dbReference type="GO" id="GO:0005829">
    <property type="term" value="C:cytosol"/>
    <property type="evidence" value="ECO:0007669"/>
    <property type="project" value="TreeGrafter"/>
</dbReference>
<dbReference type="Gene3D" id="6.10.10.60">
    <property type="match status" value="1"/>
</dbReference>
<dbReference type="GO" id="GO:0005634">
    <property type="term" value="C:nucleus"/>
    <property type="evidence" value="ECO:0007669"/>
    <property type="project" value="TreeGrafter"/>
</dbReference>
<comment type="caution">
    <text evidence="4">The sequence shown here is derived from an EMBL/GenBank/DDBJ whole genome shotgun (WGS) entry which is preliminary data.</text>
</comment>
<dbReference type="InterPro" id="IPR036075">
    <property type="entry name" value="ARMT-1-like_metal-bd_sf"/>
</dbReference>